<evidence type="ECO:0000313" key="4">
    <source>
        <dbReference type="Proteomes" id="UP000298347"/>
    </source>
</evidence>
<feature type="transmembrane region" description="Helical" evidence="1">
    <location>
        <begin position="134"/>
        <end position="155"/>
    </location>
</feature>
<reference evidence="3 4" key="1">
    <citation type="journal article" date="2015" name="Int. J. Syst. Evol. Microbiol.">
        <title>Sporolactobacillus shoreae sp. nov. and Sporolactobacillus spathodeae sp. nov., two spore-forming lactic acid bacteria isolated from tree barks in Thailand.</title>
        <authorList>
            <person name="Thamacharoensuk T."/>
            <person name="Kitahara M."/>
            <person name="Ohkuma M."/>
            <person name="Thongchul N."/>
            <person name="Tanasupawat S."/>
        </authorList>
    </citation>
    <scope>NUCLEOTIDE SEQUENCE [LARGE SCALE GENOMIC DNA]</scope>
    <source>
        <strain evidence="3 4">BK92</strain>
    </source>
</reference>
<dbReference type="Gene3D" id="1.20.144.10">
    <property type="entry name" value="Phosphatidic acid phosphatase type 2/haloperoxidase"/>
    <property type="match status" value="2"/>
</dbReference>
<dbReference type="PANTHER" id="PTHR14969">
    <property type="entry name" value="SPHINGOSINE-1-PHOSPHATE PHOSPHOHYDROLASE"/>
    <property type="match status" value="1"/>
</dbReference>
<sequence>MKTFSQLKINLFFIIGSIALLLFTLESVTIAQNVHRIGNVDFYLIQALQAQISPPNTSLMISATQMGSPAIIVLLSVLLVIFLFQNKHYGAAVWYTFTLILGAAIINPILKTIIGRPRPMIHRIISETGFSYPSGHSVAATLFYGTLAALTVIYLKKVYLQLLIIIPAICIICLVMVSRIYLGVHYPSDVVAGGLLGGAIICFSGGFFLLYGDALQRQIVSRFVKNKHTNQSRGNQNDLTHDR</sequence>
<evidence type="ECO:0000256" key="1">
    <source>
        <dbReference type="SAM" id="Phobius"/>
    </source>
</evidence>
<dbReference type="Proteomes" id="UP000298347">
    <property type="component" value="Unassembled WGS sequence"/>
</dbReference>
<dbReference type="AlphaFoldDB" id="A0A4Z0GPA2"/>
<dbReference type="RefSeq" id="WP_135348580.1">
    <property type="nucleotide sequence ID" value="NZ_SRJD01000009.1"/>
</dbReference>
<evidence type="ECO:0000313" key="3">
    <source>
        <dbReference type="EMBL" id="TGA98200.1"/>
    </source>
</evidence>
<dbReference type="OrthoDB" id="9789113at2"/>
<proteinExistence type="predicted"/>
<dbReference type="SMART" id="SM00014">
    <property type="entry name" value="acidPPc"/>
    <property type="match status" value="1"/>
</dbReference>
<gene>
    <name evidence="3" type="ORF">E4665_09640</name>
</gene>
<protein>
    <submittedName>
        <fullName evidence="3">Phosphatase PAP2 family protein</fullName>
    </submittedName>
</protein>
<name>A0A4Z0GPA2_9BACL</name>
<feature type="domain" description="Phosphatidic acid phosphatase type 2/haloperoxidase" evidence="2">
    <location>
        <begin position="92"/>
        <end position="205"/>
    </location>
</feature>
<dbReference type="PANTHER" id="PTHR14969:SF13">
    <property type="entry name" value="AT30094P"/>
    <property type="match status" value="1"/>
</dbReference>
<dbReference type="EMBL" id="SRJD01000009">
    <property type="protein sequence ID" value="TGA98200.1"/>
    <property type="molecule type" value="Genomic_DNA"/>
</dbReference>
<feature type="transmembrane region" description="Helical" evidence="1">
    <location>
        <begin position="190"/>
        <end position="212"/>
    </location>
</feature>
<evidence type="ECO:0000259" key="2">
    <source>
        <dbReference type="SMART" id="SM00014"/>
    </source>
</evidence>
<feature type="transmembrane region" description="Helical" evidence="1">
    <location>
        <begin position="91"/>
        <end position="114"/>
    </location>
</feature>
<keyword evidence="1" id="KW-1133">Transmembrane helix</keyword>
<dbReference type="CDD" id="cd03392">
    <property type="entry name" value="PAP2_like_2"/>
    <property type="match status" value="1"/>
</dbReference>
<feature type="transmembrane region" description="Helical" evidence="1">
    <location>
        <begin position="162"/>
        <end position="184"/>
    </location>
</feature>
<dbReference type="SUPFAM" id="SSF48317">
    <property type="entry name" value="Acid phosphatase/Vanadium-dependent haloperoxidase"/>
    <property type="match status" value="1"/>
</dbReference>
<keyword evidence="4" id="KW-1185">Reference proteome</keyword>
<dbReference type="InterPro" id="IPR000326">
    <property type="entry name" value="PAP2/HPO"/>
</dbReference>
<accession>A0A4Z0GPA2</accession>
<keyword evidence="1" id="KW-0812">Transmembrane</keyword>
<organism evidence="3 4">
    <name type="scientific">Sporolactobacillus shoreae</name>
    <dbReference type="NCBI Taxonomy" id="1465501"/>
    <lineage>
        <taxon>Bacteria</taxon>
        <taxon>Bacillati</taxon>
        <taxon>Bacillota</taxon>
        <taxon>Bacilli</taxon>
        <taxon>Bacillales</taxon>
        <taxon>Sporolactobacillaceae</taxon>
        <taxon>Sporolactobacillus</taxon>
    </lineage>
</organism>
<dbReference type="InterPro" id="IPR036938">
    <property type="entry name" value="PAP2/HPO_sf"/>
</dbReference>
<feature type="transmembrane region" description="Helical" evidence="1">
    <location>
        <begin position="66"/>
        <end position="84"/>
    </location>
</feature>
<comment type="caution">
    <text evidence="3">The sequence shown here is derived from an EMBL/GenBank/DDBJ whole genome shotgun (WGS) entry which is preliminary data.</text>
</comment>
<keyword evidence="1" id="KW-0472">Membrane</keyword>
<dbReference type="Pfam" id="PF01569">
    <property type="entry name" value="PAP2"/>
    <property type="match status" value="1"/>
</dbReference>